<dbReference type="Proteomes" id="UP000479000">
    <property type="component" value="Unassembled WGS sequence"/>
</dbReference>
<dbReference type="EMBL" id="CADCXU010036229">
    <property type="protein sequence ID" value="CAB0021041.1"/>
    <property type="molecule type" value="Genomic_DNA"/>
</dbReference>
<proteinExistence type="predicted"/>
<sequence>ALAYRPIPKLSRACPAALKEWALRLTFKVETLLPDQRKQESPALKAIAPNRTYQFFQVRNKRGTPLSRFQFAIPLLPAKQSDIAVYAGTRVSIRTFYRKYTILLSRCGHHVGWCTPTAIHRQLGWFESPGYYSIISLSFWANTNLTRVGMYDYHSGRTQPEQNG</sequence>
<feature type="non-terminal residue" evidence="1">
    <location>
        <position position="1"/>
    </location>
</feature>
<evidence type="ECO:0000313" key="2">
    <source>
        <dbReference type="Proteomes" id="UP000479000"/>
    </source>
</evidence>
<organism evidence="1 2">
    <name type="scientific">Nesidiocoris tenuis</name>
    <dbReference type="NCBI Taxonomy" id="355587"/>
    <lineage>
        <taxon>Eukaryota</taxon>
        <taxon>Metazoa</taxon>
        <taxon>Ecdysozoa</taxon>
        <taxon>Arthropoda</taxon>
        <taxon>Hexapoda</taxon>
        <taxon>Insecta</taxon>
        <taxon>Pterygota</taxon>
        <taxon>Neoptera</taxon>
        <taxon>Paraneoptera</taxon>
        <taxon>Hemiptera</taxon>
        <taxon>Heteroptera</taxon>
        <taxon>Panheteroptera</taxon>
        <taxon>Cimicomorpha</taxon>
        <taxon>Miridae</taxon>
        <taxon>Dicyphina</taxon>
        <taxon>Nesidiocoris</taxon>
    </lineage>
</organism>
<dbReference type="AlphaFoldDB" id="A0A6H5I0A4"/>
<keyword evidence="2" id="KW-1185">Reference proteome</keyword>
<name>A0A6H5I0A4_9HEMI</name>
<accession>A0A6H5I0A4</accession>
<evidence type="ECO:0000313" key="1">
    <source>
        <dbReference type="EMBL" id="CAB0021041.1"/>
    </source>
</evidence>
<protein>
    <submittedName>
        <fullName evidence="1">Uncharacterized protein</fullName>
    </submittedName>
</protein>
<reference evidence="1 2" key="1">
    <citation type="submission" date="2020-02" db="EMBL/GenBank/DDBJ databases">
        <authorList>
            <person name="Ferguson B K."/>
        </authorList>
    </citation>
    <scope>NUCLEOTIDE SEQUENCE [LARGE SCALE GENOMIC DNA]</scope>
</reference>
<gene>
    <name evidence="1" type="ORF">NTEN_LOCUS24566</name>
</gene>